<evidence type="ECO:0000313" key="3">
    <source>
        <dbReference type="Proteomes" id="UP000235347"/>
    </source>
</evidence>
<accession>A0A2N7VXG6</accession>
<dbReference type="Proteomes" id="UP000235347">
    <property type="component" value="Unassembled WGS sequence"/>
</dbReference>
<reference evidence="2 3" key="1">
    <citation type="submission" date="2018-01" db="EMBL/GenBank/DDBJ databases">
        <title>Whole genome analyses suggest that Burkholderia sensu lato contains two further novel genera in the rhizoxinica-symbiotica group Mycetohabitans gen. nov., and Trinickia gen. nov.: implications for the evolution of diazotrophy and nodulation in the Burkholderiaceae.</title>
        <authorList>
            <person name="Estrada-de los Santos P."/>
            <person name="Palmer M."/>
            <person name="Chavez-Ramirez B."/>
            <person name="Beukes C."/>
            <person name="Steenkamp E.T."/>
            <person name="Hirsch A.M."/>
            <person name="Manyaka P."/>
            <person name="Maluk M."/>
            <person name="Lafos M."/>
            <person name="Crook M."/>
            <person name="Gross E."/>
            <person name="Simon M.F."/>
            <person name="Bueno dos Reis Junior F."/>
            <person name="Poole P.S."/>
            <person name="Venter S.N."/>
            <person name="James E.K."/>
        </authorList>
    </citation>
    <scope>NUCLEOTIDE SEQUENCE [LARGE SCALE GENOMIC DNA]</scope>
    <source>
        <strain evidence="2 3">GP25-8</strain>
    </source>
</reference>
<proteinExistence type="predicted"/>
<comment type="caution">
    <text evidence="2">The sequence shown here is derived from an EMBL/GenBank/DDBJ whole genome shotgun (WGS) entry which is preliminary data.</text>
</comment>
<dbReference type="EMBL" id="PNYB01000015">
    <property type="protein sequence ID" value="PMS21844.1"/>
    <property type="molecule type" value="Genomic_DNA"/>
</dbReference>
<gene>
    <name evidence="2" type="ORF">C0Z19_17900</name>
</gene>
<dbReference type="RefSeq" id="WP_102611168.1">
    <property type="nucleotide sequence ID" value="NZ_CADIKD010000003.1"/>
</dbReference>
<evidence type="ECO:0000313" key="2">
    <source>
        <dbReference type="EMBL" id="PMS21844.1"/>
    </source>
</evidence>
<name>A0A2N7VXG6_9BURK</name>
<protein>
    <submittedName>
        <fullName evidence="2">Uncharacterized protein</fullName>
    </submittedName>
</protein>
<keyword evidence="3" id="KW-1185">Reference proteome</keyword>
<organism evidence="2 3">
    <name type="scientific">Trinickia soli</name>
    <dbReference type="NCBI Taxonomy" id="380675"/>
    <lineage>
        <taxon>Bacteria</taxon>
        <taxon>Pseudomonadati</taxon>
        <taxon>Pseudomonadota</taxon>
        <taxon>Betaproteobacteria</taxon>
        <taxon>Burkholderiales</taxon>
        <taxon>Burkholderiaceae</taxon>
        <taxon>Trinickia</taxon>
    </lineage>
</organism>
<evidence type="ECO:0000256" key="1">
    <source>
        <dbReference type="SAM" id="MobiDB-lite"/>
    </source>
</evidence>
<feature type="region of interest" description="Disordered" evidence="1">
    <location>
        <begin position="48"/>
        <end position="69"/>
    </location>
</feature>
<dbReference type="AlphaFoldDB" id="A0A2N7VXG6"/>
<sequence length="1189" mass="125357">MALDLYVDGVLYTHALQPVQAQPPQVATPASSVSSSASAPVSAPTASAAQVAAANQPAPTQGTAPAPFTPKGIQQFALQQGNSFWALLAKQSQSVVDKNALSDDAQLKQNLAATPWLDQQAFGNRPANKPCTLDHMPIGGTVTLLDSHRLTDLEQQRSALADAEHTLSTPAGRKLTLDDRDDIRQGVVNPIVDEIVYASGNGVTSSSQLDQIVAPIAARAPDDPLFQSAVARAKALVLDNVPHAAANAVEAATANSPVVTAADVDKVLAPLAAGSPNDKTFQAALATAKQQVLADMKAQGRTPEQLGQLVQDAASGNTDQLQGDLQAQLYCVGEQAYKDTQGNLTEAMAAIANRSGVYASYLDPKFKDQLQKAVATATQQVTVEQPAQSVVNAYNEGLKKGSPVQAAAAAAHQLQQLMDLSQGGDNSVKITPAQAQAIMDKLNQMSVDPSSSKTVIKSITDGLAQGVGNAWAHGHKDSAAAQKGLTDLAAALQTVHDSDGPPSDTANGQRHGKEIVDQVSKDLYQSIESNSDANSEMTGEPDGWVLDSVKKGDVAMWASITAQFAAPKQNASDSIFLALSTGLQDYHDKTLVPLGKAFAADYGVLDMGNKGYGNLKTASELDSIKGKIRSLPGDKTVADDNKLVDARHYVGEVQWTLQDYATQVAGPGKGSGQDNPALLEFNQLMGKVGDLQKGTDLHAAHDAAANVQDTQSYWQTRVGLSVANQALKFVGNKVPSMTSNDTVQAISAAILGSKASGKDGLLPTAISPSILGPMFLLNASNTYSALGGIKGFEQMDFAGFAAVYAGVGVNMTLDAALPNWKETVFKTNADGKALTPMQKMLDRLLPKIEAMDIPAARKLAYKSALSATFQNFSDVLGPIVAAAGAVNYLTKPDDLGHATAFTLATFGDLIPALAKQGLSSAAKDAEALTRQNLEKSLSQLLADRGISEKDFQATAQKILTDRMAQHGTSEADFHAWEQELKEAGLSDQEAQETVQQFMKEDIGINAKDATSLAEENLAKVTGKDVLTQMAADAAEGSIKQIGLQLLAESSADGWTGVGLGLNVLAAGTQLAFNMHDTAHATDAELTNYLIADGVRPDLAKPLAEHKTLFFSGRDAGAYLTAYARSQGMSDEDFVKWLNKIPNADAADDIATFAKDAEQPSMDKDGQYTLDKNEVDYFQGWLKDNHYAGR</sequence>